<protein>
    <submittedName>
        <fullName evidence="1">Uncharacterized protein</fullName>
    </submittedName>
</protein>
<keyword evidence="2" id="KW-1185">Reference proteome</keyword>
<name>A0ACB8F0Z9_9SAUR</name>
<comment type="caution">
    <text evidence="1">The sequence shown here is derived from an EMBL/GenBank/DDBJ whole genome shotgun (WGS) entry which is preliminary data.</text>
</comment>
<evidence type="ECO:0000313" key="2">
    <source>
        <dbReference type="Proteomes" id="UP000827872"/>
    </source>
</evidence>
<gene>
    <name evidence="1" type="ORF">K3G42_017234</name>
</gene>
<accession>A0ACB8F0Z9</accession>
<proteinExistence type="predicted"/>
<reference evidence="1" key="1">
    <citation type="submission" date="2021-08" db="EMBL/GenBank/DDBJ databases">
        <title>The first chromosome-level gecko genome reveals the dynamic sex chromosomes of Neotropical dwarf geckos (Sphaerodactylidae: Sphaerodactylus).</title>
        <authorList>
            <person name="Pinto B.J."/>
            <person name="Keating S.E."/>
            <person name="Gamble T."/>
        </authorList>
    </citation>
    <scope>NUCLEOTIDE SEQUENCE</scope>
    <source>
        <strain evidence="1">TG3544</strain>
    </source>
</reference>
<dbReference type="EMBL" id="CM037625">
    <property type="protein sequence ID" value="KAH7998472.1"/>
    <property type="molecule type" value="Genomic_DNA"/>
</dbReference>
<sequence>MYPFSTTAIIGVLAIYLVIGHGASLLCNLIGFSYPAYISIKAIESPNKEDDTEWLTYWVVYGIFNIAEFFADIFLSWFPFCYMMKQVIVGYSQETHQQDLKTLEFPLKPIIKRHRQHTDTPHPDISVLALRSLREVGGGAALEM</sequence>
<dbReference type="Proteomes" id="UP000827872">
    <property type="component" value="Linkage Group LG12"/>
</dbReference>
<organism evidence="1 2">
    <name type="scientific">Sphaerodactylus townsendi</name>
    <dbReference type="NCBI Taxonomy" id="933632"/>
    <lineage>
        <taxon>Eukaryota</taxon>
        <taxon>Metazoa</taxon>
        <taxon>Chordata</taxon>
        <taxon>Craniata</taxon>
        <taxon>Vertebrata</taxon>
        <taxon>Euteleostomi</taxon>
        <taxon>Lepidosauria</taxon>
        <taxon>Squamata</taxon>
        <taxon>Bifurcata</taxon>
        <taxon>Gekkota</taxon>
        <taxon>Sphaerodactylidae</taxon>
        <taxon>Sphaerodactylus</taxon>
    </lineage>
</organism>
<evidence type="ECO:0000313" key="1">
    <source>
        <dbReference type="EMBL" id="KAH7998472.1"/>
    </source>
</evidence>